<dbReference type="Pfam" id="PF14223">
    <property type="entry name" value="Retrotran_gag_2"/>
    <property type="match status" value="1"/>
</dbReference>
<keyword evidence="3" id="KW-1185">Reference proteome</keyword>
<comment type="caution">
    <text evidence="2">The sequence shown here is derived from an EMBL/GenBank/DDBJ whole genome shotgun (WGS) entry which is preliminary data.</text>
</comment>
<sequence>MVNFLEGIHPSIYEFLYNPPYVPMDLIPSVPATGTTPEIPKHYEPKAIINWSEEDKILLELGSKGRRLLIMAIPHDIFKNIDHCYLSRDIWAKLERHIEGGKKTLKNNRAFCIDEYHTFKAKEGESLSDTYSRFNTLISNYRRYGVIRSTEDNNSLFLNSLGPEWMHLTMSMKATLDLEAWTLADLFGSLKSQELQVMQLRRSYGGPLALVVGEGSERKIKEKKEEKEKKNKKKVLIADSDESSEDEPSMKELVKALALMTKEYQRGGDRREYRSSERKSYRDGITDESSKEDAHNGLFALEDSDTEDELFCGTARIDTEASDPETSKLKEKLSLYENEVNLLTEEKSRFFKMFTEAQNKFVNLEKSSKDKMAKVEKDLQDKIRKFQDAQNVFKKIRVNMGRRGLEFSKSENECSSSPQVIETDIVAHDSLRQELVNTPITTICNTPLKRKREA</sequence>
<proteinExistence type="predicted"/>
<protein>
    <submittedName>
        <fullName evidence="2">Uncharacterized protein</fullName>
    </submittedName>
</protein>
<evidence type="ECO:0000313" key="3">
    <source>
        <dbReference type="Proteomes" id="UP001172457"/>
    </source>
</evidence>
<feature type="region of interest" description="Disordered" evidence="1">
    <location>
        <begin position="222"/>
        <end position="250"/>
    </location>
</feature>
<organism evidence="2 3">
    <name type="scientific">Centaurea solstitialis</name>
    <name type="common">yellow star-thistle</name>
    <dbReference type="NCBI Taxonomy" id="347529"/>
    <lineage>
        <taxon>Eukaryota</taxon>
        <taxon>Viridiplantae</taxon>
        <taxon>Streptophyta</taxon>
        <taxon>Embryophyta</taxon>
        <taxon>Tracheophyta</taxon>
        <taxon>Spermatophyta</taxon>
        <taxon>Magnoliopsida</taxon>
        <taxon>eudicotyledons</taxon>
        <taxon>Gunneridae</taxon>
        <taxon>Pentapetalae</taxon>
        <taxon>asterids</taxon>
        <taxon>campanulids</taxon>
        <taxon>Asterales</taxon>
        <taxon>Asteraceae</taxon>
        <taxon>Carduoideae</taxon>
        <taxon>Cardueae</taxon>
        <taxon>Centaureinae</taxon>
        <taxon>Centaurea</taxon>
    </lineage>
</organism>
<gene>
    <name evidence="2" type="ORF">OSB04_016648</name>
</gene>
<dbReference type="AlphaFoldDB" id="A0AA38T915"/>
<name>A0AA38T915_9ASTR</name>
<dbReference type="EMBL" id="JARYMX010000004">
    <property type="protein sequence ID" value="KAJ9552603.1"/>
    <property type="molecule type" value="Genomic_DNA"/>
</dbReference>
<evidence type="ECO:0000256" key="1">
    <source>
        <dbReference type="SAM" id="MobiDB-lite"/>
    </source>
</evidence>
<feature type="region of interest" description="Disordered" evidence="1">
    <location>
        <begin position="267"/>
        <end position="295"/>
    </location>
</feature>
<reference evidence="2" key="1">
    <citation type="submission" date="2023-03" db="EMBL/GenBank/DDBJ databases">
        <title>Chromosome-scale reference genome and RAD-based genetic map of yellow starthistle (Centaurea solstitialis) reveal putative structural variation and QTLs associated with invader traits.</title>
        <authorList>
            <person name="Reatini B."/>
            <person name="Cang F.A."/>
            <person name="Jiang Q."/>
            <person name="Mckibben M.T.W."/>
            <person name="Barker M.S."/>
            <person name="Rieseberg L.H."/>
            <person name="Dlugosch K.M."/>
        </authorList>
    </citation>
    <scope>NUCLEOTIDE SEQUENCE</scope>
    <source>
        <strain evidence="2">CAN-66</strain>
        <tissue evidence="2">Leaf</tissue>
    </source>
</reference>
<accession>A0AA38T915</accession>
<evidence type="ECO:0000313" key="2">
    <source>
        <dbReference type="EMBL" id="KAJ9552603.1"/>
    </source>
</evidence>
<dbReference type="Proteomes" id="UP001172457">
    <property type="component" value="Chromosome 4"/>
</dbReference>